<feature type="region of interest" description="Disordered" evidence="1">
    <location>
        <begin position="46"/>
        <end position="114"/>
    </location>
</feature>
<organism evidence="2 3">
    <name type="scientific">Aspergillus tanneri</name>
    <dbReference type="NCBI Taxonomy" id="1220188"/>
    <lineage>
        <taxon>Eukaryota</taxon>
        <taxon>Fungi</taxon>
        <taxon>Dikarya</taxon>
        <taxon>Ascomycota</taxon>
        <taxon>Pezizomycotina</taxon>
        <taxon>Eurotiomycetes</taxon>
        <taxon>Eurotiomycetidae</taxon>
        <taxon>Eurotiales</taxon>
        <taxon>Aspergillaceae</taxon>
        <taxon>Aspergillus</taxon>
        <taxon>Aspergillus subgen. Circumdati</taxon>
    </lineage>
</organism>
<protein>
    <submittedName>
        <fullName evidence="2">Uncharacterized protein</fullName>
    </submittedName>
</protein>
<reference evidence="2 3" key="1">
    <citation type="submission" date="2019-08" db="EMBL/GenBank/DDBJ databases">
        <title>The genome sequence of a newly discovered highly antifungal drug resistant Aspergillus species, Aspergillus tanneri NIH 1004.</title>
        <authorList>
            <person name="Mounaud S."/>
            <person name="Singh I."/>
            <person name="Joardar V."/>
            <person name="Pakala S."/>
            <person name="Pakala S."/>
            <person name="Venepally P."/>
            <person name="Chung J.K."/>
            <person name="Losada L."/>
            <person name="Nierman W.C."/>
        </authorList>
    </citation>
    <scope>NUCLEOTIDE SEQUENCE [LARGE SCALE GENOMIC DNA]</scope>
    <source>
        <strain evidence="2 3">NIH1004</strain>
    </source>
</reference>
<accession>A0A5M9MQT0</accession>
<proteinExistence type="predicted"/>
<evidence type="ECO:0000313" key="3">
    <source>
        <dbReference type="Proteomes" id="UP000324241"/>
    </source>
</evidence>
<evidence type="ECO:0000313" key="2">
    <source>
        <dbReference type="EMBL" id="KAA8648276.1"/>
    </source>
</evidence>
<evidence type="ECO:0000256" key="1">
    <source>
        <dbReference type="SAM" id="MobiDB-lite"/>
    </source>
</evidence>
<name>A0A5M9MQT0_9EURO</name>
<gene>
    <name evidence="2" type="ORF">ATNIH1004_004160</name>
</gene>
<dbReference type="OrthoDB" id="2157103at2759"/>
<dbReference type="AlphaFoldDB" id="A0A5M9MQT0"/>
<sequence length="120" mass="13344">MTLPQLHACSLPLRPRSSCFLLKTCGHLSLTSRKLLTANKADREFSKYDNSLGKDEDLPASENVTQPKPKKAKTVAQADEELRELLEQMSGGGGASGVEYEDGKPNTMKRSVRNNMFRYI</sequence>
<dbReference type="Proteomes" id="UP000324241">
    <property type="component" value="Unassembled WGS sequence"/>
</dbReference>
<feature type="compositionally biased region" description="Basic and acidic residues" evidence="1">
    <location>
        <begin position="46"/>
        <end position="57"/>
    </location>
</feature>
<dbReference type="EMBL" id="QUQM01000003">
    <property type="protein sequence ID" value="KAA8648276.1"/>
    <property type="molecule type" value="Genomic_DNA"/>
</dbReference>
<dbReference type="GeneID" id="54326862"/>
<dbReference type="VEuPathDB" id="FungiDB:EYZ11_009986"/>
<comment type="caution">
    <text evidence="2">The sequence shown here is derived from an EMBL/GenBank/DDBJ whole genome shotgun (WGS) entry which is preliminary data.</text>
</comment>
<dbReference type="RefSeq" id="XP_033427637.1">
    <property type="nucleotide sequence ID" value="XM_033568831.1"/>
</dbReference>